<dbReference type="PROSITE" id="PS00854">
    <property type="entry name" value="PROTEASOME_BETA_1"/>
    <property type="match status" value="1"/>
</dbReference>
<dbReference type="GO" id="GO:0005634">
    <property type="term" value="C:nucleus"/>
    <property type="evidence" value="ECO:0007669"/>
    <property type="project" value="UniProtKB-SubCell"/>
</dbReference>
<keyword evidence="5" id="KW-1185">Reference proteome</keyword>
<dbReference type="SUPFAM" id="SSF56235">
    <property type="entry name" value="N-terminal nucleophile aminohydrolases (Ntn hydrolases)"/>
    <property type="match status" value="1"/>
</dbReference>
<dbReference type="Pfam" id="PF00227">
    <property type="entry name" value="Proteasome"/>
    <property type="match status" value="1"/>
</dbReference>
<evidence type="ECO:0000256" key="1">
    <source>
        <dbReference type="ARBA" id="ARBA00004123"/>
    </source>
</evidence>
<dbReference type="InterPro" id="IPR029055">
    <property type="entry name" value="Ntn_hydrolases_N"/>
</dbReference>
<dbReference type="InterPro" id="IPR001353">
    <property type="entry name" value="Proteasome_sua/b"/>
</dbReference>
<comment type="subcellular location">
    <subcellularLocation>
        <location evidence="1">Nucleus</location>
    </subcellularLocation>
</comment>
<sequence>MTQEVLRVLAGFSALGDKYRKMFGNFCVPQFLFLGLIRVAWTHSSQPWTYSMPPNALDDGPRLPIPGFCRDGERPAGYFRTTSGDFYGSSLEKFLPTRRAQPYQWAPDMVEDNGGTVVAVAGPDYCIVAADTRLSSDYRIRTRNVSRLIEISPCTFVGMAGSWADVTTLRHELAYDLSCFEAKHGGAIGTAALATFLSNRLYMHRLQPVYALNLVAGLNALGQGAVYSYDVIGSFNRVPAACCGRGQELIQPVLDQFMAQDGNKLNSNNAPLSCEEAFQVVKNAFLSGAEREISIGDGVHIVIMQKGKLEPRMESFALPRH</sequence>
<dbReference type="InterPro" id="IPR023333">
    <property type="entry name" value="Proteasome_suB-type"/>
</dbReference>
<dbReference type="GO" id="GO:0051603">
    <property type="term" value="P:proteolysis involved in protein catabolic process"/>
    <property type="evidence" value="ECO:0007669"/>
    <property type="project" value="InterPro"/>
</dbReference>
<reference evidence="4 5" key="1">
    <citation type="journal article" date="2014" name="Mol. Plant">
        <title>Chromosome Scale Genome Assembly and Transcriptome Profiling of Nannochloropsis gaditana in Nitrogen Depletion.</title>
        <authorList>
            <person name="Corteggiani Carpinelli E."/>
            <person name="Telatin A."/>
            <person name="Vitulo N."/>
            <person name="Forcato C."/>
            <person name="D'Angelo M."/>
            <person name="Schiavon R."/>
            <person name="Vezzi A."/>
            <person name="Giacometti G.M."/>
            <person name="Morosinotto T."/>
            <person name="Valle G."/>
        </authorList>
    </citation>
    <scope>NUCLEOTIDE SEQUENCE [LARGE SCALE GENOMIC DNA]</scope>
    <source>
        <strain evidence="4 5">B-31</strain>
    </source>
</reference>
<dbReference type="PROSITE" id="PS51476">
    <property type="entry name" value="PROTEASOME_BETA_2"/>
    <property type="match status" value="1"/>
</dbReference>
<evidence type="ECO:0000256" key="3">
    <source>
        <dbReference type="ARBA" id="ARBA00022942"/>
    </source>
</evidence>
<gene>
    <name evidence="4" type="ORF">Naga_100023g30</name>
</gene>
<dbReference type="Gene3D" id="3.60.20.10">
    <property type="entry name" value="Glutamine Phosphoribosylpyrophosphate, subunit 1, domain 1"/>
    <property type="match status" value="1"/>
</dbReference>
<protein>
    <submittedName>
        <fullName evidence="4">Proteasome, beta-type subunit, conserved site</fullName>
    </submittedName>
</protein>
<keyword evidence="3 4" id="KW-0647">Proteasome</keyword>
<dbReference type="OrthoDB" id="268479at2759"/>
<dbReference type="GO" id="GO:0005737">
    <property type="term" value="C:cytoplasm"/>
    <property type="evidence" value="ECO:0007669"/>
    <property type="project" value="TreeGrafter"/>
</dbReference>
<comment type="caution">
    <text evidence="4">The sequence shown here is derived from an EMBL/GenBank/DDBJ whole genome shotgun (WGS) entry which is preliminary data.</text>
</comment>
<dbReference type="InterPro" id="IPR016050">
    <property type="entry name" value="Proteasome_bsu_CS"/>
</dbReference>
<dbReference type="PANTHER" id="PTHR32194">
    <property type="entry name" value="METALLOPROTEASE TLDD"/>
    <property type="match status" value="1"/>
</dbReference>
<evidence type="ECO:0000313" key="4">
    <source>
        <dbReference type="EMBL" id="EWM22645.1"/>
    </source>
</evidence>
<evidence type="ECO:0000313" key="5">
    <source>
        <dbReference type="Proteomes" id="UP000019335"/>
    </source>
</evidence>
<proteinExistence type="predicted"/>
<dbReference type="EMBL" id="AZIL01002132">
    <property type="protein sequence ID" value="EWM22645.1"/>
    <property type="molecule type" value="Genomic_DNA"/>
</dbReference>
<organism evidence="4 5">
    <name type="scientific">Nannochloropsis gaditana</name>
    <dbReference type="NCBI Taxonomy" id="72520"/>
    <lineage>
        <taxon>Eukaryota</taxon>
        <taxon>Sar</taxon>
        <taxon>Stramenopiles</taxon>
        <taxon>Ochrophyta</taxon>
        <taxon>Eustigmatophyceae</taxon>
        <taxon>Eustigmatales</taxon>
        <taxon>Monodopsidaceae</taxon>
        <taxon>Nannochloropsis</taxon>
    </lineage>
</organism>
<keyword evidence="2" id="KW-0963">Cytoplasm</keyword>
<dbReference type="GO" id="GO:0005839">
    <property type="term" value="C:proteasome core complex"/>
    <property type="evidence" value="ECO:0007669"/>
    <property type="project" value="InterPro"/>
</dbReference>
<accession>W7T6J2</accession>
<dbReference type="PANTHER" id="PTHR32194:SF2">
    <property type="entry name" value="PROTEASOME SUBUNIT BETA TYPE-1"/>
    <property type="match status" value="1"/>
</dbReference>
<name>W7T6J2_9STRA</name>
<evidence type="ECO:0000256" key="2">
    <source>
        <dbReference type="ARBA" id="ARBA00022490"/>
    </source>
</evidence>
<dbReference type="AlphaFoldDB" id="W7T6J2"/>
<dbReference type="Proteomes" id="UP000019335">
    <property type="component" value="Unassembled WGS sequence"/>
</dbReference>